<evidence type="ECO:0000313" key="6">
    <source>
        <dbReference type="Proteomes" id="UP000235122"/>
    </source>
</evidence>
<dbReference type="InterPro" id="IPR027417">
    <property type="entry name" value="P-loop_NTPase"/>
</dbReference>
<dbReference type="InterPro" id="IPR055227">
    <property type="entry name" value="HRQ1_WHD"/>
</dbReference>
<dbReference type="Pfam" id="PF00271">
    <property type="entry name" value="Helicase_C"/>
    <property type="match status" value="1"/>
</dbReference>
<keyword evidence="6" id="KW-1185">Reference proteome</keyword>
<dbReference type="GeneID" id="35866148"/>
<keyword evidence="2" id="KW-0067">ATP-binding</keyword>
<evidence type="ECO:0000256" key="2">
    <source>
        <dbReference type="ARBA" id="ARBA00022840"/>
    </source>
</evidence>
<dbReference type="InterPro" id="IPR018973">
    <property type="entry name" value="MZB"/>
</dbReference>
<dbReference type="Pfam" id="PF22982">
    <property type="entry name" value="WHD_HRQ1"/>
    <property type="match status" value="1"/>
</dbReference>
<dbReference type="CDD" id="cd18797">
    <property type="entry name" value="SF2_C_Hrq"/>
    <property type="match status" value="1"/>
</dbReference>
<dbReference type="RefSeq" id="WP_024330765.1">
    <property type="nucleotide sequence ID" value="NZ_JAWHKF010000001.1"/>
</dbReference>
<keyword evidence="1" id="KW-0547">Nucleotide-binding</keyword>
<dbReference type="Gene3D" id="3.40.50.300">
    <property type="entry name" value="P-loop containing nucleotide triphosphate hydrolases"/>
    <property type="match status" value="2"/>
</dbReference>
<dbReference type="AlphaFoldDB" id="A0A2I1IPU7"/>
<reference evidence="5 6" key="1">
    <citation type="submission" date="2017-12" db="EMBL/GenBank/DDBJ databases">
        <title>Phylogenetic diversity of female urinary microbiome.</title>
        <authorList>
            <person name="Thomas-White K."/>
            <person name="Wolfe A.J."/>
        </authorList>
    </citation>
    <scope>NUCLEOTIDE SEQUENCE [LARGE SCALE GENOMIC DNA]</scope>
    <source>
        <strain evidence="5 6">UMB0402</strain>
    </source>
</reference>
<dbReference type="SMART" id="SM00487">
    <property type="entry name" value="DEXDc"/>
    <property type="match status" value="1"/>
</dbReference>
<dbReference type="EMBL" id="PKKO01000001">
    <property type="protein sequence ID" value="PKY73149.1"/>
    <property type="molecule type" value="Genomic_DNA"/>
</dbReference>
<evidence type="ECO:0000313" key="5">
    <source>
        <dbReference type="EMBL" id="PKY73149.1"/>
    </source>
</evidence>
<dbReference type="SUPFAM" id="SSF52540">
    <property type="entry name" value="P-loop containing nucleoside triphosphate hydrolases"/>
    <property type="match status" value="1"/>
</dbReference>
<accession>A0A2I1IPU7</accession>
<dbReference type="SMART" id="SM00490">
    <property type="entry name" value="HELICc"/>
    <property type="match status" value="1"/>
</dbReference>
<dbReference type="GO" id="GO:0003676">
    <property type="term" value="F:nucleic acid binding"/>
    <property type="evidence" value="ECO:0007669"/>
    <property type="project" value="InterPro"/>
</dbReference>
<dbReference type="GO" id="GO:0006289">
    <property type="term" value="P:nucleotide-excision repair"/>
    <property type="evidence" value="ECO:0007669"/>
    <property type="project" value="TreeGrafter"/>
</dbReference>
<dbReference type="PANTHER" id="PTHR47957:SF3">
    <property type="entry name" value="ATP-DEPENDENT HELICASE HRQ1"/>
    <property type="match status" value="1"/>
</dbReference>
<protein>
    <submittedName>
        <fullName evidence="5">DUF1998 domain-containing protein</fullName>
    </submittedName>
</protein>
<dbReference type="Proteomes" id="UP000235122">
    <property type="component" value="Unassembled WGS sequence"/>
</dbReference>
<dbReference type="GO" id="GO:0036297">
    <property type="term" value="P:interstrand cross-link repair"/>
    <property type="evidence" value="ECO:0007669"/>
    <property type="project" value="TreeGrafter"/>
</dbReference>
<dbReference type="PROSITE" id="PS51194">
    <property type="entry name" value="HELICASE_CTER"/>
    <property type="match status" value="1"/>
</dbReference>
<dbReference type="PANTHER" id="PTHR47957">
    <property type="entry name" value="ATP-DEPENDENT HELICASE HRQ1"/>
    <property type="match status" value="1"/>
</dbReference>
<dbReference type="InterPro" id="IPR014001">
    <property type="entry name" value="Helicase_ATP-bd"/>
</dbReference>
<name>A0A2I1IPU7_9ACTO</name>
<dbReference type="Pfam" id="PF00270">
    <property type="entry name" value="DEAD"/>
    <property type="match status" value="1"/>
</dbReference>
<comment type="caution">
    <text evidence="5">The sequence shown here is derived from an EMBL/GenBank/DDBJ whole genome shotgun (WGS) entry which is preliminary data.</text>
</comment>
<evidence type="ECO:0000259" key="3">
    <source>
        <dbReference type="PROSITE" id="PS51192"/>
    </source>
</evidence>
<proteinExistence type="predicted"/>
<feature type="domain" description="Helicase ATP-binding" evidence="3">
    <location>
        <begin position="90"/>
        <end position="284"/>
    </location>
</feature>
<dbReference type="PROSITE" id="PS51192">
    <property type="entry name" value="HELICASE_ATP_BIND_1"/>
    <property type="match status" value="1"/>
</dbReference>
<dbReference type="InterPro" id="IPR001650">
    <property type="entry name" value="Helicase_C-like"/>
</dbReference>
<gene>
    <name evidence="5" type="ORF">CYJ19_00730</name>
</gene>
<evidence type="ECO:0000256" key="1">
    <source>
        <dbReference type="ARBA" id="ARBA00022741"/>
    </source>
</evidence>
<evidence type="ECO:0000259" key="4">
    <source>
        <dbReference type="PROSITE" id="PS51194"/>
    </source>
</evidence>
<dbReference type="GO" id="GO:0043138">
    <property type="term" value="F:3'-5' DNA helicase activity"/>
    <property type="evidence" value="ECO:0007669"/>
    <property type="project" value="TreeGrafter"/>
</dbReference>
<dbReference type="Pfam" id="PF09369">
    <property type="entry name" value="MZB"/>
    <property type="match status" value="1"/>
</dbReference>
<dbReference type="GO" id="GO:0005524">
    <property type="term" value="F:ATP binding"/>
    <property type="evidence" value="ECO:0007669"/>
    <property type="project" value="UniProtKB-KW"/>
</dbReference>
<feature type="domain" description="Helicase C-terminal" evidence="4">
    <location>
        <begin position="329"/>
        <end position="502"/>
    </location>
</feature>
<sequence>MSDWVRFEPQKGSTVCEAVREGAKDFPTHGKLLERLASLGKIDGRLLAAFWHPPKQEVLAPWPKWVPKQLVNAYAATGVGQPWLHQIKAAESIRAGHATVVATGTGSGKSLSVWLPHLARVIAAEGASTSKISQFHSRPCAIYMTPTKALAADQVAGLRQLISAPAGPLPIRVGAADGDTEADVKAWTREHADIVATNPDYVHHVLLPSAQRWRRVLRSLSLVVVDELHSYRGLTGAHVAWTVRRLLRLARRYGADPTVVFLSATMADPAQAAANFLGIPPERVRAIIEDDSPSGRKAFLVWRPKQVKGEEGEDPEAYPRRSTVVEAGELTAELAQLGEQTLTFVRSRGAAETVAAVAADYLSTRDPALMRAVAAYRGGYLPEERRELEAALRSKKMRALATTSALELGIDVSGLDATITTGWPGTRASLHQQLGRAGRAGHDGVGILIAAENPLDQYFCDHPEQIFAGVEESIFPTLNPYVVGPHVSCAAAEAPLTVADIAELGITHQLLDQLCAMGLLHKREGAWVWNVTRPERPWDLVDIRGGGKPLQLIDANTGAVVGDVDESRADSVAHPGAIYVHQGRVYRIVGRDEDAALVEPGPAKLRTRPWEQTRVRILRERSGLTDPDGLVNFFVGEVEVGSQVISYDLLRLPGLKFISENPLSLPERILPTQAVWWQLSAQGMRELALDPEILGGALHGAEHASIGILPLLANCDRWDLGGLSTVSHEQSGKPTVFVYDAQRGGAGFAAHAFETAQNWLEATLERVSSCECETGCPRCIVSPKCGNNNDPLHKQGAISVLTLLVSALARISRARSSTGFIL</sequence>
<dbReference type="InterPro" id="IPR011545">
    <property type="entry name" value="DEAD/DEAH_box_helicase_dom"/>
</dbReference>
<organism evidence="5 6">
    <name type="scientific">Winkia neuii</name>
    <dbReference type="NCBI Taxonomy" id="33007"/>
    <lineage>
        <taxon>Bacteria</taxon>
        <taxon>Bacillati</taxon>
        <taxon>Actinomycetota</taxon>
        <taxon>Actinomycetes</taxon>
        <taxon>Actinomycetales</taxon>
        <taxon>Actinomycetaceae</taxon>
        <taxon>Winkia</taxon>
    </lineage>
</organism>